<dbReference type="EMBL" id="FPHG01000064">
    <property type="protein sequence ID" value="SFV64006.1"/>
    <property type="molecule type" value="Genomic_DNA"/>
</dbReference>
<accession>A0A1W1CE01</accession>
<protein>
    <submittedName>
        <fullName evidence="1">Uncharacterized protein</fullName>
    </submittedName>
</protein>
<gene>
    <name evidence="1" type="ORF">MNB_SV-9-240</name>
</gene>
<sequence length="41" mass="4831">MLFCPPIELKENPCEGLVNIRYIGNDKYQIDEEDKKSLNLF</sequence>
<proteinExistence type="predicted"/>
<name>A0A1W1CE01_9ZZZZ</name>
<organism evidence="1">
    <name type="scientific">hydrothermal vent metagenome</name>
    <dbReference type="NCBI Taxonomy" id="652676"/>
    <lineage>
        <taxon>unclassified sequences</taxon>
        <taxon>metagenomes</taxon>
        <taxon>ecological metagenomes</taxon>
    </lineage>
</organism>
<evidence type="ECO:0000313" key="1">
    <source>
        <dbReference type="EMBL" id="SFV64006.1"/>
    </source>
</evidence>
<reference evidence="1" key="1">
    <citation type="submission" date="2016-10" db="EMBL/GenBank/DDBJ databases">
        <authorList>
            <person name="de Groot N.N."/>
        </authorList>
    </citation>
    <scope>NUCLEOTIDE SEQUENCE</scope>
</reference>
<dbReference type="AlphaFoldDB" id="A0A1W1CE01"/>